<dbReference type="Gene3D" id="3.40.190.10">
    <property type="entry name" value="Periplasmic binding protein-like II"/>
    <property type="match status" value="1"/>
</dbReference>
<evidence type="ECO:0000256" key="2">
    <source>
        <dbReference type="ARBA" id="ARBA00022448"/>
    </source>
</evidence>
<reference evidence="4" key="1">
    <citation type="journal article" date="2014" name="Front. Microbiol.">
        <title>High frequency of phylogenetically diverse reductive dehalogenase-homologous genes in deep subseafloor sedimentary metagenomes.</title>
        <authorList>
            <person name="Kawai M."/>
            <person name="Futagami T."/>
            <person name="Toyoda A."/>
            <person name="Takaki Y."/>
            <person name="Nishi S."/>
            <person name="Hori S."/>
            <person name="Arai W."/>
            <person name="Tsubouchi T."/>
            <person name="Morono Y."/>
            <person name="Uchiyama I."/>
            <person name="Ito T."/>
            <person name="Fujiyama A."/>
            <person name="Inagaki F."/>
            <person name="Takami H."/>
        </authorList>
    </citation>
    <scope>NUCLEOTIDE SEQUENCE</scope>
    <source>
        <strain evidence="4">Expedition CK06-06</strain>
    </source>
</reference>
<proteinExistence type="predicted"/>
<protein>
    <recommendedName>
        <fullName evidence="5">Extracellular solute-binding protein</fullName>
    </recommendedName>
</protein>
<dbReference type="InterPro" id="IPR006059">
    <property type="entry name" value="SBP"/>
</dbReference>
<organism evidence="4">
    <name type="scientific">marine sediment metagenome</name>
    <dbReference type="NCBI Taxonomy" id="412755"/>
    <lineage>
        <taxon>unclassified sequences</taxon>
        <taxon>metagenomes</taxon>
        <taxon>ecological metagenomes</taxon>
    </lineage>
</organism>
<comment type="subcellular location">
    <subcellularLocation>
        <location evidence="1">Cell envelope</location>
    </subcellularLocation>
</comment>
<dbReference type="AlphaFoldDB" id="X1A6V8"/>
<accession>X1A6V8</accession>
<evidence type="ECO:0000256" key="1">
    <source>
        <dbReference type="ARBA" id="ARBA00004196"/>
    </source>
</evidence>
<comment type="caution">
    <text evidence="4">The sequence shown here is derived from an EMBL/GenBank/DDBJ whole genome shotgun (WGS) entry which is preliminary data.</text>
</comment>
<gene>
    <name evidence="4" type="ORF">S01H4_15318</name>
</gene>
<name>X1A6V8_9ZZZZ</name>
<sequence>MVPRVLFTVITAILILSFELTSCVNNKSRTEPITITFTFPESPDRKRYREIADSFEKMHPNITINLRPDPTGQWVRNERNEVDVFLWWPDPSLIDGDKPLITPVESLVKHNSEITSDDFFPPTSDMFTWHGSLWALPAEIDMQVIFFNKELFDENGVEYPQAGWTWDNFLETAQKLTVRDAETSPDNGYYGLVSNPRWGDYISFIYQHGSDILATDDPRSAEAIQWYADLALVHNVMPEPERVFYGDTYGYFREEKAAMWIGFLADRDGQGFHHLASPWEFEWGLAPLPKDQLEATLYRAQGYYLTAHTKHINESWEWIKFLSCNTSGKGLPARRSVAESSSFYALVGE</sequence>
<evidence type="ECO:0008006" key="5">
    <source>
        <dbReference type="Google" id="ProtNLM"/>
    </source>
</evidence>
<feature type="non-terminal residue" evidence="4">
    <location>
        <position position="349"/>
    </location>
</feature>
<evidence type="ECO:0000313" key="4">
    <source>
        <dbReference type="EMBL" id="GAG68513.1"/>
    </source>
</evidence>
<dbReference type="EMBL" id="BART01006715">
    <property type="protein sequence ID" value="GAG68513.1"/>
    <property type="molecule type" value="Genomic_DNA"/>
</dbReference>
<dbReference type="InterPro" id="IPR050490">
    <property type="entry name" value="Bact_solute-bd_prot1"/>
</dbReference>
<dbReference type="SUPFAM" id="SSF53850">
    <property type="entry name" value="Periplasmic binding protein-like II"/>
    <property type="match status" value="1"/>
</dbReference>
<keyword evidence="2" id="KW-0813">Transport</keyword>
<evidence type="ECO:0000256" key="3">
    <source>
        <dbReference type="ARBA" id="ARBA00022729"/>
    </source>
</evidence>
<dbReference type="PANTHER" id="PTHR43649">
    <property type="entry name" value="ARABINOSE-BINDING PROTEIN-RELATED"/>
    <property type="match status" value="1"/>
</dbReference>
<dbReference type="PANTHER" id="PTHR43649:SF31">
    <property type="entry name" value="SN-GLYCEROL-3-PHOSPHATE-BINDING PERIPLASMIC PROTEIN UGPB"/>
    <property type="match status" value="1"/>
</dbReference>
<dbReference type="GO" id="GO:0030313">
    <property type="term" value="C:cell envelope"/>
    <property type="evidence" value="ECO:0007669"/>
    <property type="project" value="UniProtKB-SubCell"/>
</dbReference>
<dbReference type="Pfam" id="PF01547">
    <property type="entry name" value="SBP_bac_1"/>
    <property type="match status" value="1"/>
</dbReference>
<keyword evidence="3" id="KW-0732">Signal</keyword>